<accession>A0AAW0IJ24</accession>
<dbReference type="AlphaFoldDB" id="A0AAW0IJ24"/>
<dbReference type="Proteomes" id="UP000237347">
    <property type="component" value="Unassembled WGS sequence"/>
</dbReference>
<evidence type="ECO:0000313" key="2">
    <source>
        <dbReference type="Proteomes" id="UP000237347"/>
    </source>
</evidence>
<comment type="caution">
    <text evidence="1">The sequence shown here is derived from an EMBL/GenBank/DDBJ whole genome shotgun (WGS) entry which is preliminary data.</text>
</comment>
<gene>
    <name evidence="1" type="ORF">CFP56_002808</name>
</gene>
<protein>
    <submittedName>
        <fullName evidence="1">Uncharacterized protein</fullName>
    </submittedName>
</protein>
<keyword evidence="2" id="KW-1185">Reference proteome</keyword>
<name>A0AAW0IJ24_QUESU</name>
<evidence type="ECO:0000313" key="1">
    <source>
        <dbReference type="EMBL" id="KAK7814655.1"/>
    </source>
</evidence>
<organism evidence="1 2">
    <name type="scientific">Quercus suber</name>
    <name type="common">Cork oak</name>
    <dbReference type="NCBI Taxonomy" id="58331"/>
    <lineage>
        <taxon>Eukaryota</taxon>
        <taxon>Viridiplantae</taxon>
        <taxon>Streptophyta</taxon>
        <taxon>Embryophyta</taxon>
        <taxon>Tracheophyta</taxon>
        <taxon>Spermatophyta</taxon>
        <taxon>Magnoliopsida</taxon>
        <taxon>eudicotyledons</taxon>
        <taxon>Gunneridae</taxon>
        <taxon>Pentapetalae</taxon>
        <taxon>rosids</taxon>
        <taxon>fabids</taxon>
        <taxon>Fagales</taxon>
        <taxon>Fagaceae</taxon>
        <taxon>Quercus</taxon>
    </lineage>
</organism>
<proteinExistence type="predicted"/>
<dbReference type="EMBL" id="PKMF04001075">
    <property type="protein sequence ID" value="KAK7814655.1"/>
    <property type="molecule type" value="Genomic_DNA"/>
</dbReference>
<sequence length="86" mass="9615">MPSLTVLNLSTTRIKSLPKSLCKLMSLGKVEFLELFLGTSLSWKIGGLTEFKFVVGHDVKRFVSKVSDNLAFDNVPWDQCLRIVNG</sequence>
<reference evidence="1 2" key="1">
    <citation type="journal article" date="2018" name="Sci. Data">
        <title>The draft genome sequence of cork oak.</title>
        <authorList>
            <person name="Ramos A.M."/>
            <person name="Usie A."/>
            <person name="Barbosa P."/>
            <person name="Barros P.M."/>
            <person name="Capote T."/>
            <person name="Chaves I."/>
            <person name="Simoes F."/>
            <person name="Abreu I."/>
            <person name="Carrasquinho I."/>
            <person name="Faro C."/>
            <person name="Guimaraes J.B."/>
            <person name="Mendonca D."/>
            <person name="Nobrega F."/>
            <person name="Rodrigues L."/>
            <person name="Saibo N.J.M."/>
            <person name="Varela M.C."/>
            <person name="Egas C."/>
            <person name="Matos J."/>
            <person name="Miguel C.M."/>
            <person name="Oliveira M.M."/>
            <person name="Ricardo C.P."/>
            <person name="Goncalves S."/>
        </authorList>
    </citation>
    <scope>NUCLEOTIDE SEQUENCE [LARGE SCALE GENOMIC DNA]</scope>
    <source>
        <strain evidence="2">cv. HL8</strain>
    </source>
</reference>